<dbReference type="Proteomes" id="UP001190700">
    <property type="component" value="Unassembled WGS sequence"/>
</dbReference>
<protein>
    <submittedName>
        <fullName evidence="2">Uncharacterized protein</fullName>
    </submittedName>
</protein>
<comment type="caution">
    <text evidence="2">The sequence shown here is derived from an EMBL/GenBank/DDBJ whole genome shotgun (WGS) entry which is preliminary data.</text>
</comment>
<keyword evidence="3" id="KW-1185">Reference proteome</keyword>
<feature type="compositionally biased region" description="Basic and acidic residues" evidence="1">
    <location>
        <begin position="98"/>
        <end position="112"/>
    </location>
</feature>
<accession>A0AAE0LI39</accession>
<evidence type="ECO:0000256" key="1">
    <source>
        <dbReference type="SAM" id="MobiDB-lite"/>
    </source>
</evidence>
<proteinExistence type="predicted"/>
<feature type="region of interest" description="Disordered" evidence="1">
    <location>
        <begin position="15"/>
        <end position="134"/>
    </location>
</feature>
<gene>
    <name evidence="2" type="ORF">CYMTET_6802</name>
</gene>
<evidence type="ECO:0000313" key="2">
    <source>
        <dbReference type="EMBL" id="KAK3285604.1"/>
    </source>
</evidence>
<dbReference type="EMBL" id="LGRX02001742">
    <property type="protein sequence ID" value="KAK3285604.1"/>
    <property type="molecule type" value="Genomic_DNA"/>
</dbReference>
<organism evidence="2 3">
    <name type="scientific">Cymbomonas tetramitiformis</name>
    <dbReference type="NCBI Taxonomy" id="36881"/>
    <lineage>
        <taxon>Eukaryota</taxon>
        <taxon>Viridiplantae</taxon>
        <taxon>Chlorophyta</taxon>
        <taxon>Pyramimonadophyceae</taxon>
        <taxon>Pyramimonadales</taxon>
        <taxon>Pyramimonadaceae</taxon>
        <taxon>Cymbomonas</taxon>
    </lineage>
</organism>
<name>A0AAE0LI39_9CHLO</name>
<evidence type="ECO:0000313" key="3">
    <source>
        <dbReference type="Proteomes" id="UP001190700"/>
    </source>
</evidence>
<dbReference type="AlphaFoldDB" id="A0AAE0LI39"/>
<feature type="compositionally biased region" description="Polar residues" evidence="1">
    <location>
        <begin position="115"/>
        <end position="134"/>
    </location>
</feature>
<reference evidence="2 3" key="1">
    <citation type="journal article" date="2015" name="Genome Biol. Evol.">
        <title>Comparative Genomics of a Bacterivorous Green Alga Reveals Evolutionary Causalities and Consequences of Phago-Mixotrophic Mode of Nutrition.</title>
        <authorList>
            <person name="Burns J.A."/>
            <person name="Paasch A."/>
            <person name="Narechania A."/>
            <person name="Kim E."/>
        </authorList>
    </citation>
    <scope>NUCLEOTIDE SEQUENCE [LARGE SCALE GENOMIC DNA]</scope>
    <source>
        <strain evidence="2 3">PLY_AMNH</strain>
    </source>
</reference>
<feature type="compositionally biased region" description="Low complexity" evidence="1">
    <location>
        <begin position="26"/>
        <end position="38"/>
    </location>
</feature>
<sequence>MRVKVDAAIVPCCEDLDGSAGELPGSASSSTARSSARSASRKHDVASTSLRASQRRTGDSPLGGGPPVKSVPRYTDMAFILSNIQGEHGNGRSASYDLEDRTPPKNSDRSGDVKGSSNSPTSPSYLGGSRQMQDRTVNINGWVVDEESGICAN</sequence>